<comment type="caution">
    <text evidence="2">The sequence shown here is derived from an EMBL/GenBank/DDBJ whole genome shotgun (WGS) entry which is preliminary data.</text>
</comment>
<evidence type="ECO:0000313" key="2">
    <source>
        <dbReference type="EMBL" id="KEF40280.1"/>
    </source>
</evidence>
<gene>
    <name evidence="2" type="ORF">M670_00306</name>
</gene>
<dbReference type="OrthoDB" id="2328241at2"/>
<sequence length="102" mass="11287">METNRLVSSLCYFSIFFAGFIFPIAVYFIVDCPEVKMHAKKALISHLIPFITIPLVFFPLIFTGGEPTLLAVGGIMTFLIIGVINLGILIWNVVKGIKVLVN</sequence>
<keyword evidence="1" id="KW-0812">Transmembrane</keyword>
<reference evidence="2 3" key="1">
    <citation type="submission" date="2014-04" db="EMBL/GenBank/DDBJ databases">
        <title>Draft genome sequence of Bacillus azotoformans MEV2011, a (co-) denitrifying strain unable to grow in the presence of oxygen.</title>
        <authorList>
            <person name="Nielsen M."/>
            <person name="Schreiber L."/>
            <person name="Finster K."/>
            <person name="Schramm A."/>
        </authorList>
    </citation>
    <scope>NUCLEOTIDE SEQUENCE [LARGE SCALE GENOMIC DNA]</scope>
    <source>
        <strain evidence="2 3">MEV2011</strain>
    </source>
</reference>
<accession>A0A072P479</accession>
<dbReference type="EMBL" id="JJRY01000001">
    <property type="protein sequence ID" value="KEF40280.1"/>
    <property type="molecule type" value="Genomic_DNA"/>
</dbReference>
<feature type="transmembrane region" description="Helical" evidence="1">
    <location>
        <begin position="42"/>
        <end position="62"/>
    </location>
</feature>
<protein>
    <submittedName>
        <fullName evidence="2">Tic20-like protein</fullName>
    </submittedName>
</protein>
<feature type="transmembrane region" description="Helical" evidence="1">
    <location>
        <begin position="6"/>
        <end position="30"/>
    </location>
</feature>
<dbReference type="GeneID" id="89466961"/>
<evidence type="ECO:0000313" key="3">
    <source>
        <dbReference type="Proteomes" id="UP000027936"/>
    </source>
</evidence>
<dbReference type="Proteomes" id="UP000027936">
    <property type="component" value="Unassembled WGS sequence"/>
</dbReference>
<name>A0A072P479_SCHAZ</name>
<dbReference type="AlphaFoldDB" id="A0A072P479"/>
<proteinExistence type="predicted"/>
<keyword evidence="1" id="KW-0472">Membrane</keyword>
<dbReference type="RefSeq" id="WP_003330755.1">
    <property type="nucleotide sequence ID" value="NZ_JJRY01000001.1"/>
</dbReference>
<evidence type="ECO:0000256" key="1">
    <source>
        <dbReference type="SAM" id="Phobius"/>
    </source>
</evidence>
<organism evidence="2 3">
    <name type="scientific">Schinkia azotoformans MEV2011</name>
    <dbReference type="NCBI Taxonomy" id="1348973"/>
    <lineage>
        <taxon>Bacteria</taxon>
        <taxon>Bacillati</taxon>
        <taxon>Bacillota</taxon>
        <taxon>Bacilli</taxon>
        <taxon>Bacillales</taxon>
        <taxon>Bacillaceae</taxon>
        <taxon>Calidifontibacillus/Schinkia group</taxon>
        <taxon>Schinkia</taxon>
    </lineage>
</organism>
<keyword evidence="1" id="KW-1133">Transmembrane helix</keyword>
<feature type="transmembrane region" description="Helical" evidence="1">
    <location>
        <begin position="68"/>
        <end position="94"/>
    </location>
</feature>
<dbReference type="PATRIC" id="fig|1348973.3.peg.292"/>